<proteinExistence type="predicted"/>
<evidence type="ECO:0000313" key="8">
    <source>
        <dbReference type="Proteomes" id="UP000321595"/>
    </source>
</evidence>
<evidence type="ECO:0000259" key="6">
    <source>
        <dbReference type="Pfam" id="PF00350"/>
    </source>
</evidence>
<dbReference type="OrthoDB" id="9816479at2"/>
<sequence>MKQQREVFFFGTTSSGKSTLANALIGADLLPHAVQEMTAGLTRVSHSRRKSLNIAETDGACWECGSFDFRSPEQIGGRLREVMEIYHSRGDLAPPRFEINWPTRIGSRIKRRDLAISLVDTPGVRWVGDDRHSHGRTEGAVSVVVFGADETDERKQFDSLNLAMSLSDNPTNIIYVLNKVDIFLNDREPNASARQLEDRLRRMIARAESERGFTSALNRQIYKVSGRIGLLASVIEEYGGYKSWFARIKAKYFQRDAKSIEAKALEELTKYHRHLLDSEFLEDLPRATSKWTLAQRKLLVKVALQESMIDPLAKVILDTLTLLEHPFQNPRELVA</sequence>
<accession>A0A5B8XWN9</accession>
<dbReference type="AlphaFoldDB" id="A0A5B8XWN9"/>
<feature type="domain" description="Dynamin N-terminal" evidence="6">
    <location>
        <begin position="7"/>
        <end position="180"/>
    </location>
</feature>
<dbReference type="GO" id="GO:0008053">
    <property type="term" value="P:mitochondrial fusion"/>
    <property type="evidence" value="ECO:0007669"/>
    <property type="project" value="TreeGrafter"/>
</dbReference>
<dbReference type="InterPro" id="IPR027417">
    <property type="entry name" value="P-loop_NTPase"/>
</dbReference>
<dbReference type="SUPFAM" id="SSF52540">
    <property type="entry name" value="P-loop containing nucleoside triphosphate hydrolases"/>
    <property type="match status" value="1"/>
</dbReference>
<dbReference type="PANTHER" id="PTHR10465">
    <property type="entry name" value="TRANSMEMBRANE GTPASE FZO1"/>
    <property type="match status" value="1"/>
</dbReference>
<keyword evidence="2" id="KW-0547">Nucleotide-binding</keyword>
<dbReference type="GO" id="GO:0016020">
    <property type="term" value="C:membrane"/>
    <property type="evidence" value="ECO:0007669"/>
    <property type="project" value="UniProtKB-SubCell"/>
</dbReference>
<dbReference type="PANTHER" id="PTHR10465:SF0">
    <property type="entry name" value="SARCALUMENIN"/>
    <property type="match status" value="1"/>
</dbReference>
<evidence type="ECO:0000256" key="3">
    <source>
        <dbReference type="ARBA" id="ARBA00022801"/>
    </source>
</evidence>
<organism evidence="7 8">
    <name type="scientific">Microvenator marinus</name>
    <dbReference type="NCBI Taxonomy" id="2600177"/>
    <lineage>
        <taxon>Bacteria</taxon>
        <taxon>Deltaproteobacteria</taxon>
        <taxon>Bradymonadales</taxon>
        <taxon>Microvenatoraceae</taxon>
        <taxon>Microvenator</taxon>
    </lineage>
</organism>
<evidence type="ECO:0000313" key="7">
    <source>
        <dbReference type="EMBL" id="QED29970.1"/>
    </source>
</evidence>
<keyword evidence="5" id="KW-0472">Membrane</keyword>
<dbReference type="Pfam" id="PF00350">
    <property type="entry name" value="Dynamin_N"/>
    <property type="match status" value="1"/>
</dbReference>
<protein>
    <recommendedName>
        <fullName evidence="6">Dynamin N-terminal domain-containing protein</fullName>
    </recommendedName>
</protein>
<evidence type="ECO:0000256" key="5">
    <source>
        <dbReference type="ARBA" id="ARBA00023136"/>
    </source>
</evidence>
<dbReference type="InterPro" id="IPR045063">
    <property type="entry name" value="Dynamin_N"/>
</dbReference>
<dbReference type="EMBL" id="CP042467">
    <property type="protein sequence ID" value="QED29970.1"/>
    <property type="molecule type" value="Genomic_DNA"/>
</dbReference>
<name>A0A5B8XWN9_9DELT</name>
<dbReference type="KEGG" id="bbae:FRD01_22585"/>
<comment type="subcellular location">
    <subcellularLocation>
        <location evidence="1">Membrane</location>
    </subcellularLocation>
</comment>
<evidence type="ECO:0000256" key="2">
    <source>
        <dbReference type="ARBA" id="ARBA00022741"/>
    </source>
</evidence>
<dbReference type="GO" id="GO:0003924">
    <property type="term" value="F:GTPase activity"/>
    <property type="evidence" value="ECO:0007669"/>
    <property type="project" value="InterPro"/>
</dbReference>
<dbReference type="InterPro" id="IPR027094">
    <property type="entry name" value="Mitofusin_fam"/>
</dbReference>
<keyword evidence="8" id="KW-1185">Reference proteome</keyword>
<evidence type="ECO:0000256" key="4">
    <source>
        <dbReference type="ARBA" id="ARBA00023134"/>
    </source>
</evidence>
<dbReference type="Gene3D" id="3.40.50.300">
    <property type="entry name" value="P-loop containing nucleotide triphosphate hydrolases"/>
    <property type="match status" value="1"/>
</dbReference>
<keyword evidence="4" id="KW-0342">GTP-binding</keyword>
<dbReference type="GO" id="GO:0005525">
    <property type="term" value="F:GTP binding"/>
    <property type="evidence" value="ECO:0007669"/>
    <property type="project" value="UniProtKB-KW"/>
</dbReference>
<keyword evidence="3" id="KW-0378">Hydrolase</keyword>
<evidence type="ECO:0000256" key="1">
    <source>
        <dbReference type="ARBA" id="ARBA00004370"/>
    </source>
</evidence>
<reference evidence="7 8" key="1">
    <citation type="submission" date="2019-08" db="EMBL/GenBank/DDBJ databases">
        <authorList>
            <person name="Liang Q."/>
        </authorList>
    </citation>
    <scope>NUCLEOTIDE SEQUENCE [LARGE SCALE GENOMIC DNA]</scope>
    <source>
        <strain evidence="7 8">V1718</strain>
    </source>
</reference>
<dbReference type="RefSeq" id="WP_146963239.1">
    <property type="nucleotide sequence ID" value="NZ_CP042467.1"/>
</dbReference>
<gene>
    <name evidence="7" type="ORF">FRD01_22585</name>
</gene>
<dbReference type="Proteomes" id="UP000321595">
    <property type="component" value="Chromosome"/>
</dbReference>